<dbReference type="RefSeq" id="WP_256305525.1">
    <property type="nucleotide sequence ID" value="NZ_JANHAW010000001.1"/>
</dbReference>
<sequence>MVLRTAAFALGIVELIAPRPLVDFWMGLATVDDAELRPWVYTAARIEGLFLVLWAIASGRSADDRLGS</sequence>
<name>A0ABD6DWD4_9EURY</name>
<dbReference type="Proteomes" id="UP001597092">
    <property type="component" value="Unassembled WGS sequence"/>
</dbReference>
<dbReference type="AlphaFoldDB" id="A0ABD6DWD4"/>
<evidence type="ECO:0000313" key="1">
    <source>
        <dbReference type="EMBL" id="MFD1686506.1"/>
    </source>
</evidence>
<evidence type="ECO:0008006" key="3">
    <source>
        <dbReference type="Google" id="ProtNLM"/>
    </source>
</evidence>
<gene>
    <name evidence="1" type="ORF">ACFSAS_12875</name>
</gene>
<dbReference type="EMBL" id="JBHUDP010000004">
    <property type="protein sequence ID" value="MFD1686506.1"/>
    <property type="molecule type" value="Genomic_DNA"/>
</dbReference>
<keyword evidence="2" id="KW-1185">Reference proteome</keyword>
<reference evidence="1 2" key="1">
    <citation type="journal article" date="2019" name="Int. J. Syst. Evol. Microbiol.">
        <title>The Global Catalogue of Microorganisms (GCM) 10K type strain sequencing project: providing services to taxonomists for standard genome sequencing and annotation.</title>
        <authorList>
            <consortium name="The Broad Institute Genomics Platform"/>
            <consortium name="The Broad Institute Genome Sequencing Center for Infectious Disease"/>
            <person name="Wu L."/>
            <person name="Ma J."/>
        </authorList>
    </citation>
    <scope>NUCLEOTIDE SEQUENCE [LARGE SCALE GENOMIC DNA]</scope>
    <source>
        <strain evidence="1 2">CGMCC 1.10387</strain>
    </source>
</reference>
<organism evidence="1 2">
    <name type="scientific">Halobellus litoreus</name>
    <dbReference type="NCBI Taxonomy" id="755310"/>
    <lineage>
        <taxon>Archaea</taxon>
        <taxon>Methanobacteriati</taxon>
        <taxon>Methanobacteriota</taxon>
        <taxon>Stenosarchaea group</taxon>
        <taxon>Halobacteria</taxon>
        <taxon>Halobacteriales</taxon>
        <taxon>Haloferacaceae</taxon>
        <taxon>Halobellus</taxon>
    </lineage>
</organism>
<proteinExistence type="predicted"/>
<evidence type="ECO:0000313" key="2">
    <source>
        <dbReference type="Proteomes" id="UP001597092"/>
    </source>
</evidence>
<protein>
    <recommendedName>
        <fullName evidence="3">DUF4149 domain-containing protein</fullName>
    </recommendedName>
</protein>
<comment type="caution">
    <text evidence="1">The sequence shown here is derived from an EMBL/GenBank/DDBJ whole genome shotgun (WGS) entry which is preliminary data.</text>
</comment>
<accession>A0ABD6DWD4</accession>